<organism evidence="2 3">
    <name type="scientific">Sphingobium fluviale</name>
    <dbReference type="NCBI Taxonomy" id="2506423"/>
    <lineage>
        <taxon>Bacteria</taxon>
        <taxon>Pseudomonadati</taxon>
        <taxon>Pseudomonadota</taxon>
        <taxon>Alphaproteobacteria</taxon>
        <taxon>Sphingomonadales</taxon>
        <taxon>Sphingomonadaceae</taxon>
        <taxon>Sphingobium</taxon>
    </lineage>
</organism>
<dbReference type="AlphaFoldDB" id="A0A4Q1KLS0"/>
<keyword evidence="3" id="KW-1185">Reference proteome</keyword>
<dbReference type="Proteomes" id="UP000290958">
    <property type="component" value="Unassembled WGS sequence"/>
</dbReference>
<reference evidence="3" key="1">
    <citation type="submission" date="2019-01" db="EMBL/GenBank/DDBJ databases">
        <title>Cytophagaceae bacterium strain CAR-16.</title>
        <authorList>
            <person name="Chen W.-M."/>
        </authorList>
    </citation>
    <scope>NUCLEOTIDE SEQUENCE [LARGE SCALE GENOMIC DNA]</scope>
    <source>
        <strain evidence="3">CHR27</strain>
    </source>
</reference>
<evidence type="ECO:0000313" key="2">
    <source>
        <dbReference type="EMBL" id="RXR30911.1"/>
    </source>
</evidence>
<accession>A0A4Q1KLS0</accession>
<evidence type="ECO:0008006" key="4">
    <source>
        <dbReference type="Google" id="ProtNLM"/>
    </source>
</evidence>
<feature type="region of interest" description="Disordered" evidence="1">
    <location>
        <begin position="1"/>
        <end position="23"/>
    </location>
</feature>
<dbReference type="RefSeq" id="WP_066765435.1">
    <property type="nucleotide sequence ID" value="NZ_SBKP01000001.1"/>
</dbReference>
<dbReference type="OrthoDB" id="7062515at2"/>
<proteinExistence type="predicted"/>
<evidence type="ECO:0000313" key="3">
    <source>
        <dbReference type="Proteomes" id="UP000290958"/>
    </source>
</evidence>
<comment type="caution">
    <text evidence="2">The sequence shown here is derived from an EMBL/GenBank/DDBJ whole genome shotgun (WGS) entry which is preliminary data.</text>
</comment>
<evidence type="ECO:0000256" key="1">
    <source>
        <dbReference type="SAM" id="MobiDB-lite"/>
    </source>
</evidence>
<protein>
    <recommendedName>
        <fullName evidence="4">RiboL-PSP-HEPN domain-containing protein</fullName>
    </recommendedName>
</protein>
<dbReference type="EMBL" id="SBKP01000001">
    <property type="protein sequence ID" value="RXR30911.1"/>
    <property type="molecule type" value="Genomic_DNA"/>
</dbReference>
<gene>
    <name evidence="2" type="ORF">EQG66_01075</name>
</gene>
<sequence length="179" mass="19584">MSKSKSDAHRKTSKKPYNERTDLEKLQSQWTKLSGLHTRDEPSAAIVRCATAAEIAANYAVRTEWSQKTQFDAATVDQFLRWANGLPLKVERLFVPVYFATPKTSPTAKALIKSAATINAVRNAVVHQGSFSNTKEAEAIIAEAKAFINMIVGLSIDGFDIDDKTRSAEAPASREAAAE</sequence>
<name>A0A4Q1KLS0_9SPHN</name>